<evidence type="ECO:0000256" key="12">
    <source>
        <dbReference type="SAM" id="MobiDB-lite"/>
    </source>
</evidence>
<dbReference type="FunFam" id="3.30.160.60:FF:000060">
    <property type="entry name" value="zinc finger protein 436"/>
    <property type="match status" value="1"/>
</dbReference>
<feature type="region of interest" description="Disordered" evidence="12">
    <location>
        <begin position="47"/>
        <end position="87"/>
    </location>
</feature>
<comment type="similarity">
    <text evidence="2">Belongs to the krueppel C2H2-type zinc-finger protein family.</text>
</comment>
<evidence type="ECO:0000256" key="3">
    <source>
        <dbReference type="ARBA" id="ARBA00022723"/>
    </source>
</evidence>
<evidence type="ECO:0000256" key="6">
    <source>
        <dbReference type="ARBA" id="ARBA00022833"/>
    </source>
</evidence>
<dbReference type="Gene3D" id="6.10.140.140">
    <property type="match status" value="1"/>
</dbReference>
<protein>
    <recommendedName>
        <fullName evidence="13">C2H2-type domain-containing protein</fullName>
    </recommendedName>
</protein>
<name>A0A2G9SDN3_AQUCT</name>
<feature type="domain" description="C2H2-type" evidence="13">
    <location>
        <begin position="273"/>
        <end position="300"/>
    </location>
</feature>
<keyword evidence="9" id="KW-0804">Transcription</keyword>
<feature type="domain" description="C2H2-type" evidence="13">
    <location>
        <begin position="216"/>
        <end position="243"/>
    </location>
</feature>
<dbReference type="CDD" id="cd07765">
    <property type="entry name" value="KRAB_A-box"/>
    <property type="match status" value="1"/>
</dbReference>
<comment type="subcellular location">
    <subcellularLocation>
        <location evidence="1">Nucleus</location>
    </subcellularLocation>
</comment>
<keyword evidence="4" id="KW-0677">Repeat</keyword>
<dbReference type="FunFam" id="3.30.160.60:FF:001158">
    <property type="entry name" value="zinc finger protein 22"/>
    <property type="match status" value="1"/>
</dbReference>
<dbReference type="PANTHER" id="PTHR24394">
    <property type="entry name" value="ZINC FINGER PROTEIN"/>
    <property type="match status" value="1"/>
</dbReference>
<feature type="domain" description="C2H2-type" evidence="13">
    <location>
        <begin position="166"/>
        <end position="193"/>
    </location>
</feature>
<evidence type="ECO:0000259" key="13">
    <source>
        <dbReference type="PROSITE" id="PS50157"/>
    </source>
</evidence>
<dbReference type="FunFam" id="3.30.160.60:FF:000176">
    <property type="entry name" value="zinc finger protein 70"/>
    <property type="match status" value="1"/>
</dbReference>
<dbReference type="InterPro" id="IPR013087">
    <property type="entry name" value="Znf_C2H2_type"/>
</dbReference>
<evidence type="ECO:0000313" key="15">
    <source>
        <dbReference type="Proteomes" id="UP000228934"/>
    </source>
</evidence>
<dbReference type="SUPFAM" id="SSF57667">
    <property type="entry name" value="beta-beta-alpha zinc fingers"/>
    <property type="match status" value="3"/>
</dbReference>
<dbReference type="SMART" id="SM00355">
    <property type="entry name" value="ZnF_C2H2"/>
    <property type="match status" value="4"/>
</dbReference>
<dbReference type="GO" id="GO:0005634">
    <property type="term" value="C:nucleus"/>
    <property type="evidence" value="ECO:0007669"/>
    <property type="project" value="UniProtKB-SubCell"/>
</dbReference>
<dbReference type="InterPro" id="IPR001909">
    <property type="entry name" value="KRAB"/>
</dbReference>
<reference evidence="15" key="1">
    <citation type="journal article" date="2017" name="Nat. Commun.">
        <title>The North American bullfrog draft genome provides insight into hormonal regulation of long noncoding RNA.</title>
        <authorList>
            <person name="Hammond S.A."/>
            <person name="Warren R.L."/>
            <person name="Vandervalk B.P."/>
            <person name="Kucuk E."/>
            <person name="Khan H."/>
            <person name="Gibb E.A."/>
            <person name="Pandoh P."/>
            <person name="Kirk H."/>
            <person name="Zhao Y."/>
            <person name="Jones M."/>
            <person name="Mungall A.J."/>
            <person name="Coope R."/>
            <person name="Pleasance S."/>
            <person name="Moore R.A."/>
            <person name="Holt R.A."/>
            <person name="Round J.M."/>
            <person name="Ohora S."/>
            <person name="Walle B.V."/>
            <person name="Veldhoen N."/>
            <person name="Helbing C.C."/>
            <person name="Birol I."/>
        </authorList>
    </citation>
    <scope>NUCLEOTIDE SEQUENCE [LARGE SCALE GENOMIC DNA]</scope>
</reference>
<keyword evidence="6" id="KW-0862">Zinc</keyword>
<dbReference type="Gene3D" id="3.30.160.60">
    <property type="entry name" value="Classic Zinc Finger"/>
    <property type="match status" value="5"/>
</dbReference>
<keyword evidence="15" id="KW-1185">Reference proteome</keyword>
<proteinExistence type="inferred from homology"/>
<dbReference type="PANTHER" id="PTHR24394:SF48">
    <property type="entry name" value="ZINC FINGER PROTEIN 771"/>
    <property type="match status" value="1"/>
</dbReference>
<evidence type="ECO:0000256" key="7">
    <source>
        <dbReference type="ARBA" id="ARBA00023015"/>
    </source>
</evidence>
<dbReference type="EMBL" id="KV925391">
    <property type="protein sequence ID" value="PIO37613.1"/>
    <property type="molecule type" value="Genomic_DNA"/>
</dbReference>
<accession>A0A2G9SDN3</accession>
<keyword evidence="7" id="KW-0805">Transcription regulation</keyword>
<keyword evidence="8" id="KW-0238">DNA-binding</keyword>
<gene>
    <name evidence="14" type="ORF">AB205_0129630</name>
</gene>
<feature type="non-terminal residue" evidence="14">
    <location>
        <position position="316"/>
    </location>
</feature>
<feature type="domain" description="C2H2-type" evidence="13">
    <location>
        <begin position="244"/>
        <end position="272"/>
    </location>
</feature>
<feature type="compositionally biased region" description="Low complexity" evidence="12">
    <location>
        <begin position="66"/>
        <end position="76"/>
    </location>
</feature>
<dbReference type="FunFam" id="3.30.160.60:FF:002343">
    <property type="entry name" value="Zinc finger protein 33A"/>
    <property type="match status" value="1"/>
</dbReference>
<evidence type="ECO:0000256" key="11">
    <source>
        <dbReference type="PROSITE-ProRule" id="PRU00042"/>
    </source>
</evidence>
<feature type="region of interest" description="Disordered" evidence="12">
    <location>
        <begin position="185"/>
        <end position="204"/>
    </location>
</feature>
<keyword evidence="5 11" id="KW-0863">Zinc-finger</keyword>
<dbReference type="PROSITE" id="PS50157">
    <property type="entry name" value="ZINC_FINGER_C2H2_2"/>
    <property type="match status" value="5"/>
</dbReference>
<dbReference type="OrthoDB" id="427030at2759"/>
<evidence type="ECO:0000256" key="9">
    <source>
        <dbReference type="ARBA" id="ARBA00023163"/>
    </source>
</evidence>
<dbReference type="InterPro" id="IPR036236">
    <property type="entry name" value="Znf_C2H2_sf"/>
</dbReference>
<dbReference type="GO" id="GO:0000981">
    <property type="term" value="F:DNA-binding transcription factor activity, RNA polymerase II-specific"/>
    <property type="evidence" value="ECO:0007669"/>
    <property type="project" value="TreeGrafter"/>
</dbReference>
<feature type="domain" description="C2H2-type" evidence="13">
    <location>
        <begin position="145"/>
        <end position="165"/>
    </location>
</feature>
<dbReference type="Proteomes" id="UP000228934">
    <property type="component" value="Unassembled WGS sequence"/>
</dbReference>
<dbReference type="GO" id="GO:0003677">
    <property type="term" value="F:DNA binding"/>
    <property type="evidence" value="ECO:0007669"/>
    <property type="project" value="UniProtKB-KW"/>
</dbReference>
<dbReference type="Pfam" id="PF01352">
    <property type="entry name" value="KRAB"/>
    <property type="match status" value="1"/>
</dbReference>
<evidence type="ECO:0000256" key="1">
    <source>
        <dbReference type="ARBA" id="ARBA00004123"/>
    </source>
</evidence>
<evidence type="ECO:0000313" key="14">
    <source>
        <dbReference type="EMBL" id="PIO37613.1"/>
    </source>
</evidence>
<dbReference type="GO" id="GO:0008270">
    <property type="term" value="F:zinc ion binding"/>
    <property type="evidence" value="ECO:0007669"/>
    <property type="project" value="UniProtKB-KW"/>
</dbReference>
<sequence>MFFPRMTERLYDSVRMEKDRNQMTDRILNITLEIIYLLTGEDYVPSKKTADDATPSSSHPPVLEGSSRSQSPSTESPAPSLRPERDDKKILQLTNKIIELLMGEVPVRCEDVAVYLSMEEWEYFEGHKDLYTEAMMKGHQPRAPQGFARSSHLRGHQRVHTGERPFACSECDKRFAVKNELVKHEKTHTGEAKRKHSRNDEESGISEKVLNGKRVFECSECDKHFFHKSHLKQHKKIHTGEKAFQCQECGKQFTQKAAMVNHHQKNHTGNKPFACSECGKCFSINSDLARHKMTHSDERPFSCSECQFRFLLNLAV</sequence>
<evidence type="ECO:0000256" key="5">
    <source>
        <dbReference type="ARBA" id="ARBA00022771"/>
    </source>
</evidence>
<evidence type="ECO:0000256" key="4">
    <source>
        <dbReference type="ARBA" id="ARBA00022737"/>
    </source>
</evidence>
<dbReference type="PROSITE" id="PS00028">
    <property type="entry name" value="ZINC_FINGER_C2H2_1"/>
    <property type="match status" value="4"/>
</dbReference>
<evidence type="ECO:0000256" key="2">
    <source>
        <dbReference type="ARBA" id="ARBA00006991"/>
    </source>
</evidence>
<keyword evidence="10" id="KW-0539">Nucleus</keyword>
<evidence type="ECO:0000256" key="8">
    <source>
        <dbReference type="ARBA" id="ARBA00023125"/>
    </source>
</evidence>
<dbReference type="Pfam" id="PF00096">
    <property type="entry name" value="zf-C2H2"/>
    <property type="match status" value="4"/>
</dbReference>
<dbReference type="SUPFAM" id="SSF109640">
    <property type="entry name" value="KRAB domain (Kruppel-associated box)"/>
    <property type="match status" value="1"/>
</dbReference>
<keyword evidence="3" id="KW-0479">Metal-binding</keyword>
<dbReference type="InterPro" id="IPR036051">
    <property type="entry name" value="KRAB_dom_sf"/>
</dbReference>
<organism evidence="14 15">
    <name type="scientific">Aquarana catesbeiana</name>
    <name type="common">American bullfrog</name>
    <name type="synonym">Rana catesbeiana</name>
    <dbReference type="NCBI Taxonomy" id="8400"/>
    <lineage>
        <taxon>Eukaryota</taxon>
        <taxon>Metazoa</taxon>
        <taxon>Chordata</taxon>
        <taxon>Craniata</taxon>
        <taxon>Vertebrata</taxon>
        <taxon>Euteleostomi</taxon>
        <taxon>Amphibia</taxon>
        <taxon>Batrachia</taxon>
        <taxon>Anura</taxon>
        <taxon>Neobatrachia</taxon>
        <taxon>Ranoidea</taxon>
        <taxon>Ranidae</taxon>
        <taxon>Aquarana</taxon>
    </lineage>
</organism>
<dbReference type="AlphaFoldDB" id="A0A2G9SDN3"/>
<evidence type="ECO:0000256" key="10">
    <source>
        <dbReference type="ARBA" id="ARBA00023242"/>
    </source>
</evidence>